<evidence type="ECO:0000256" key="2">
    <source>
        <dbReference type="ARBA" id="ARBA00023015"/>
    </source>
</evidence>
<dbReference type="CDD" id="cd05466">
    <property type="entry name" value="PBP2_LTTR_substrate"/>
    <property type="match status" value="1"/>
</dbReference>
<protein>
    <recommendedName>
        <fullName evidence="5">LysR substrate-binding domain-containing protein</fullName>
    </recommendedName>
</protein>
<sequence>MQAVLAGVDSIERVSDELNGLVRGSVRIGTIIGCTIPGFLDGFAEFRATYPGVSATLVEDDSEPLIEGLLRGELDVILVAHCEPLPASFASLMFVDECICVGVPEGHPWCQIDALDMRELAEVDVITLAAGTGIRAALELMGQAAKCDIQPAVEAHSPDTALGLVARGAGVAVLAESMIGPPLRAVPLRNAAHAALSVAVRQSPGPAARALFDVLCRTL</sequence>
<comment type="similarity">
    <text evidence="1">Belongs to the LysR transcriptional regulatory family.</text>
</comment>
<dbReference type="Pfam" id="PF03466">
    <property type="entry name" value="LysR_substrate"/>
    <property type="match status" value="1"/>
</dbReference>
<dbReference type="EMBL" id="BAABCP010000001">
    <property type="protein sequence ID" value="GAA3935044.1"/>
    <property type="molecule type" value="Genomic_DNA"/>
</dbReference>
<dbReference type="SUPFAM" id="SSF53850">
    <property type="entry name" value="Periplasmic binding protein-like II"/>
    <property type="match status" value="1"/>
</dbReference>
<feature type="domain" description="LysR substrate-binding" evidence="5">
    <location>
        <begin position="20"/>
        <end position="215"/>
    </location>
</feature>
<keyword evidence="7" id="KW-1185">Reference proteome</keyword>
<evidence type="ECO:0000313" key="6">
    <source>
        <dbReference type="EMBL" id="GAA3935044.1"/>
    </source>
</evidence>
<dbReference type="PANTHER" id="PTHR30346:SF28">
    <property type="entry name" value="HTH-TYPE TRANSCRIPTIONAL REGULATOR CYNR"/>
    <property type="match status" value="1"/>
</dbReference>
<dbReference type="Proteomes" id="UP001501591">
    <property type="component" value="Unassembled WGS sequence"/>
</dbReference>
<comment type="caution">
    <text evidence="6">The sequence shown here is derived from an EMBL/GenBank/DDBJ whole genome shotgun (WGS) entry which is preliminary data.</text>
</comment>
<dbReference type="InterPro" id="IPR005119">
    <property type="entry name" value="LysR_subst-bd"/>
</dbReference>
<gene>
    <name evidence="6" type="ORF">GCM10022383_11820</name>
</gene>
<proteinExistence type="inferred from homology"/>
<keyword evidence="3" id="KW-0238">DNA-binding</keyword>
<dbReference type="PANTHER" id="PTHR30346">
    <property type="entry name" value="TRANSCRIPTIONAL DUAL REGULATOR HCAR-RELATED"/>
    <property type="match status" value="1"/>
</dbReference>
<reference evidence="7" key="1">
    <citation type="journal article" date="2019" name="Int. J. Syst. Evol. Microbiol.">
        <title>The Global Catalogue of Microorganisms (GCM) 10K type strain sequencing project: providing services to taxonomists for standard genome sequencing and annotation.</title>
        <authorList>
            <consortium name="The Broad Institute Genomics Platform"/>
            <consortium name="The Broad Institute Genome Sequencing Center for Infectious Disease"/>
            <person name="Wu L."/>
            <person name="Ma J."/>
        </authorList>
    </citation>
    <scope>NUCLEOTIDE SEQUENCE [LARGE SCALE GENOMIC DNA]</scope>
    <source>
        <strain evidence="7">JCM 17024</strain>
    </source>
</reference>
<keyword evidence="4" id="KW-0804">Transcription</keyword>
<organism evidence="6 7">
    <name type="scientific">Microbacterium soli</name>
    <dbReference type="NCBI Taxonomy" id="446075"/>
    <lineage>
        <taxon>Bacteria</taxon>
        <taxon>Bacillati</taxon>
        <taxon>Actinomycetota</taxon>
        <taxon>Actinomycetes</taxon>
        <taxon>Micrococcales</taxon>
        <taxon>Microbacteriaceae</taxon>
        <taxon>Microbacterium</taxon>
    </lineage>
</organism>
<accession>A0ABP7N289</accession>
<keyword evidence="2" id="KW-0805">Transcription regulation</keyword>
<evidence type="ECO:0000256" key="4">
    <source>
        <dbReference type="ARBA" id="ARBA00023163"/>
    </source>
</evidence>
<evidence type="ECO:0000313" key="7">
    <source>
        <dbReference type="Proteomes" id="UP001501591"/>
    </source>
</evidence>
<dbReference type="Gene3D" id="3.40.190.290">
    <property type="match status" value="1"/>
</dbReference>
<name>A0ABP7N289_9MICO</name>
<evidence type="ECO:0000256" key="1">
    <source>
        <dbReference type="ARBA" id="ARBA00009437"/>
    </source>
</evidence>
<evidence type="ECO:0000256" key="3">
    <source>
        <dbReference type="ARBA" id="ARBA00023125"/>
    </source>
</evidence>
<evidence type="ECO:0000259" key="5">
    <source>
        <dbReference type="Pfam" id="PF03466"/>
    </source>
</evidence>